<organism evidence="2 3">
    <name type="scientific">Billgrantia campisalis</name>
    <dbReference type="NCBI Taxonomy" id="74661"/>
    <lineage>
        <taxon>Bacteria</taxon>
        <taxon>Pseudomonadati</taxon>
        <taxon>Pseudomonadota</taxon>
        <taxon>Gammaproteobacteria</taxon>
        <taxon>Oceanospirillales</taxon>
        <taxon>Halomonadaceae</taxon>
        <taxon>Billgrantia</taxon>
    </lineage>
</organism>
<protein>
    <submittedName>
        <fullName evidence="2">Methyltransferase domain-containing protein</fullName>
    </submittedName>
</protein>
<dbReference type="InterPro" id="IPR029063">
    <property type="entry name" value="SAM-dependent_MTases_sf"/>
</dbReference>
<name>A0ABS9PB30_9GAMM</name>
<keyword evidence="2" id="KW-0808">Transferase</keyword>
<evidence type="ECO:0000313" key="2">
    <source>
        <dbReference type="EMBL" id="MCG6658967.1"/>
    </source>
</evidence>
<dbReference type="InterPro" id="IPR013216">
    <property type="entry name" value="Methyltransf_11"/>
</dbReference>
<evidence type="ECO:0000313" key="3">
    <source>
        <dbReference type="Proteomes" id="UP000814385"/>
    </source>
</evidence>
<dbReference type="RefSeq" id="WP_238978114.1">
    <property type="nucleotide sequence ID" value="NZ_JABFUC010000012.1"/>
</dbReference>
<dbReference type="GO" id="GO:0032259">
    <property type="term" value="P:methylation"/>
    <property type="evidence" value="ECO:0007669"/>
    <property type="project" value="UniProtKB-KW"/>
</dbReference>
<dbReference type="Gene3D" id="3.40.50.150">
    <property type="entry name" value="Vaccinia Virus protein VP39"/>
    <property type="match status" value="1"/>
</dbReference>
<gene>
    <name evidence="2" type="ORF">HOP52_14495</name>
</gene>
<proteinExistence type="predicted"/>
<comment type="caution">
    <text evidence="2">The sequence shown here is derived from an EMBL/GenBank/DDBJ whole genome shotgun (WGS) entry which is preliminary data.</text>
</comment>
<dbReference type="Pfam" id="PF08241">
    <property type="entry name" value="Methyltransf_11"/>
    <property type="match status" value="1"/>
</dbReference>
<sequence length="221" mass="23906">MTVAIARLVRSQGSVHALDLSPGLLQHAHRAAWQAGVQDRVVTEAGDARAMPYRDGGFDAAICRWVLLHLPDPERVVTEMGRVVRPGGRILCVEADWETLAVYPGDPEVTRRVVHANVDRQVDGRVGRRLVPLLRSAGLQRVSAVPIVALDLSGDWLPFLRSRVDIAAQAGVPAHTLSAWWRAIEAAADAGDYLFSFTQYGVVGTVPSLSARDSRAGPGPR</sequence>
<feature type="domain" description="Methyltransferase type 11" evidence="1">
    <location>
        <begin position="8"/>
        <end position="92"/>
    </location>
</feature>
<dbReference type="SUPFAM" id="SSF53335">
    <property type="entry name" value="S-adenosyl-L-methionine-dependent methyltransferases"/>
    <property type="match status" value="1"/>
</dbReference>
<dbReference type="Proteomes" id="UP000814385">
    <property type="component" value="Unassembled WGS sequence"/>
</dbReference>
<dbReference type="GO" id="GO:0008168">
    <property type="term" value="F:methyltransferase activity"/>
    <property type="evidence" value="ECO:0007669"/>
    <property type="project" value="UniProtKB-KW"/>
</dbReference>
<keyword evidence="2" id="KW-0489">Methyltransferase</keyword>
<accession>A0ABS9PB30</accession>
<keyword evidence="3" id="KW-1185">Reference proteome</keyword>
<dbReference type="CDD" id="cd02440">
    <property type="entry name" value="AdoMet_MTases"/>
    <property type="match status" value="1"/>
</dbReference>
<evidence type="ECO:0000259" key="1">
    <source>
        <dbReference type="Pfam" id="PF08241"/>
    </source>
</evidence>
<dbReference type="PANTHER" id="PTHR43591">
    <property type="entry name" value="METHYLTRANSFERASE"/>
    <property type="match status" value="1"/>
</dbReference>
<dbReference type="EMBL" id="JABFUC010000012">
    <property type="protein sequence ID" value="MCG6658967.1"/>
    <property type="molecule type" value="Genomic_DNA"/>
</dbReference>
<reference evidence="2 3" key="1">
    <citation type="submission" date="2020-05" db="EMBL/GenBank/DDBJ databases">
        <title>Comparative genomic analysis of denitrifying bacteria from Halomonas genus.</title>
        <authorList>
            <person name="Wang L."/>
            <person name="Shao Z."/>
        </authorList>
    </citation>
    <scope>NUCLEOTIDE SEQUENCE [LARGE SCALE GENOMIC DNA]</scope>
    <source>
        <strain evidence="2 3">A4</strain>
    </source>
</reference>